<dbReference type="GO" id="GO:0030955">
    <property type="term" value="F:potassium ion binding"/>
    <property type="evidence" value="ECO:0007669"/>
    <property type="project" value="UniProtKB-UniRule"/>
</dbReference>
<protein>
    <recommendedName>
        <fullName evidence="6 16">Pyruvate kinase</fullName>
        <ecNumber evidence="5 16">2.7.1.40</ecNumber>
    </recommendedName>
</protein>
<evidence type="ECO:0000256" key="10">
    <source>
        <dbReference type="ARBA" id="ARBA00022777"/>
    </source>
</evidence>
<keyword evidence="13" id="KW-0630">Potassium</keyword>
<dbReference type="InterPro" id="IPR001697">
    <property type="entry name" value="Pyr_Knase"/>
</dbReference>
<keyword evidence="11" id="KW-0067">ATP-binding</keyword>
<evidence type="ECO:0000259" key="18">
    <source>
        <dbReference type="Pfam" id="PF00224"/>
    </source>
</evidence>
<dbReference type="PANTHER" id="PTHR11817">
    <property type="entry name" value="PYRUVATE KINASE"/>
    <property type="match status" value="1"/>
</dbReference>
<evidence type="ECO:0000256" key="1">
    <source>
        <dbReference type="ARBA" id="ARBA00001946"/>
    </source>
</evidence>
<comment type="cofactor">
    <cofactor evidence="2">
        <name>K(+)</name>
        <dbReference type="ChEBI" id="CHEBI:29103"/>
    </cofactor>
</comment>
<comment type="pathway">
    <text evidence="3 17">Carbohydrate degradation; glycolysis; pyruvate from D-glyceraldehyde 3-phosphate: step 5/5.</text>
</comment>
<dbReference type="NCBIfam" id="TIGR01064">
    <property type="entry name" value="pyruv_kin"/>
    <property type="match status" value="1"/>
</dbReference>
<keyword evidence="8" id="KW-0479">Metal-binding</keyword>
<keyword evidence="10 17" id="KW-0418">Kinase</keyword>
<evidence type="ECO:0000256" key="14">
    <source>
        <dbReference type="ARBA" id="ARBA00023152"/>
    </source>
</evidence>
<evidence type="ECO:0000256" key="7">
    <source>
        <dbReference type="ARBA" id="ARBA00022679"/>
    </source>
</evidence>
<dbReference type="InterPro" id="IPR018209">
    <property type="entry name" value="Pyrv_Knase_AS"/>
</dbReference>
<dbReference type="InterPro" id="IPR011037">
    <property type="entry name" value="Pyrv_Knase-like_insert_dom_sf"/>
</dbReference>
<evidence type="ECO:0000256" key="3">
    <source>
        <dbReference type="ARBA" id="ARBA00004997"/>
    </source>
</evidence>
<dbReference type="Pfam" id="PF02887">
    <property type="entry name" value="PK_C"/>
    <property type="match status" value="1"/>
</dbReference>
<dbReference type="FunFam" id="2.40.33.10:FF:000001">
    <property type="entry name" value="Pyruvate kinase"/>
    <property type="match status" value="1"/>
</dbReference>
<evidence type="ECO:0000313" key="20">
    <source>
        <dbReference type="EMBL" id="MBC8596842.1"/>
    </source>
</evidence>
<keyword evidence="21" id="KW-1185">Reference proteome</keyword>
<dbReference type="Pfam" id="PF00224">
    <property type="entry name" value="PK"/>
    <property type="match status" value="1"/>
</dbReference>
<evidence type="ECO:0000256" key="4">
    <source>
        <dbReference type="ARBA" id="ARBA00008663"/>
    </source>
</evidence>
<dbReference type="SUPFAM" id="SSF51621">
    <property type="entry name" value="Phosphoenolpyruvate/pyruvate domain"/>
    <property type="match status" value="1"/>
</dbReference>
<dbReference type="Gene3D" id="3.20.20.60">
    <property type="entry name" value="Phosphoenolpyruvate-binding domains"/>
    <property type="match status" value="1"/>
</dbReference>
<dbReference type="RefSeq" id="WP_178347498.1">
    <property type="nucleotide sequence ID" value="NZ_JACRTE010000009.1"/>
</dbReference>
<evidence type="ECO:0000256" key="16">
    <source>
        <dbReference type="NCBIfam" id="TIGR01064"/>
    </source>
</evidence>
<dbReference type="Gene3D" id="3.40.1380.20">
    <property type="entry name" value="Pyruvate kinase, C-terminal domain"/>
    <property type="match status" value="1"/>
</dbReference>
<keyword evidence="9" id="KW-0547">Nucleotide-binding</keyword>
<dbReference type="FunFam" id="3.20.20.60:FF:000025">
    <property type="entry name" value="Pyruvate kinase"/>
    <property type="match status" value="1"/>
</dbReference>
<proteinExistence type="inferred from homology"/>
<keyword evidence="12 17" id="KW-0460">Magnesium</keyword>
<dbReference type="InterPro" id="IPR015813">
    <property type="entry name" value="Pyrv/PenolPyrv_kinase-like_dom"/>
</dbReference>
<dbReference type="GO" id="GO:0016301">
    <property type="term" value="F:kinase activity"/>
    <property type="evidence" value="ECO:0007669"/>
    <property type="project" value="UniProtKB-KW"/>
</dbReference>
<dbReference type="PROSITE" id="PS00110">
    <property type="entry name" value="PYRUVATE_KINASE"/>
    <property type="match status" value="1"/>
</dbReference>
<evidence type="ECO:0000256" key="13">
    <source>
        <dbReference type="ARBA" id="ARBA00022958"/>
    </source>
</evidence>
<dbReference type="PRINTS" id="PR01050">
    <property type="entry name" value="PYRUVTKNASE"/>
</dbReference>
<comment type="caution">
    <text evidence="20">The sequence shown here is derived from an EMBL/GenBank/DDBJ whole genome shotgun (WGS) entry which is preliminary data.</text>
</comment>
<dbReference type="GO" id="GO:0000287">
    <property type="term" value="F:magnesium ion binding"/>
    <property type="evidence" value="ECO:0007669"/>
    <property type="project" value="UniProtKB-UniRule"/>
</dbReference>
<dbReference type="AlphaFoldDB" id="A0A926FDQ5"/>
<dbReference type="EMBL" id="JACRTE010000009">
    <property type="protein sequence ID" value="MBC8596842.1"/>
    <property type="molecule type" value="Genomic_DNA"/>
</dbReference>
<sequence>MRKTKIVCTIGPSCCSEEMIEKMIFAGMNVARLNFSHGDHDYHKDNIETVKKVRKRLNSPVALMLDTKGPEIRVKTFKNGRVTLKDGDIFTLRSNDVEGNEKEVSVTYAKLPSQLAEGTKILLDDGKIELCVVKAGEDFAECKVVCGGVLSDKKGINLPNVPISMPYLSERDKSDILFGIENDVDFVAASFVRNKDDVIALRKFINYNGGHSIKIVSKIENSEGISNFDEILEASDGIMVARGDLGVEIEYELLPGIQKRFIKQCYKSGKMVITATQMLDSMMSYPTPTRAEITDVANAVFDGTSAVMLSGETAAGKYPITAVKVMAKIVEQAEKDAFGMNVYDGVDYDLDTSDITNAVCDAACTTARDIKAQAIVALSKYGQTARRMSKFRPAQPIIAPTPVEKTFNQLSLSWGVYPVLSRFQKTSDELFCHAIDCAKQIDMVSVGDRVVIIAGIPLDTPGNTNIMKVEIVSNDVK</sequence>
<dbReference type="NCBIfam" id="NF004491">
    <property type="entry name" value="PRK05826.1"/>
    <property type="match status" value="1"/>
</dbReference>
<keyword evidence="15 20" id="KW-0670">Pyruvate</keyword>
<name>A0A926FDQ5_9FIRM</name>
<evidence type="ECO:0000256" key="12">
    <source>
        <dbReference type="ARBA" id="ARBA00022842"/>
    </source>
</evidence>
<evidence type="ECO:0000256" key="15">
    <source>
        <dbReference type="ARBA" id="ARBA00023317"/>
    </source>
</evidence>
<dbReference type="SUPFAM" id="SSF52935">
    <property type="entry name" value="PK C-terminal domain-like"/>
    <property type="match status" value="1"/>
</dbReference>
<dbReference type="Proteomes" id="UP000647416">
    <property type="component" value="Unassembled WGS sequence"/>
</dbReference>
<evidence type="ECO:0000313" key="21">
    <source>
        <dbReference type="Proteomes" id="UP000647416"/>
    </source>
</evidence>
<keyword evidence="7 17" id="KW-0808">Transferase</keyword>
<dbReference type="NCBIfam" id="NF004978">
    <property type="entry name" value="PRK06354.1"/>
    <property type="match status" value="1"/>
</dbReference>
<dbReference type="GO" id="GO:0004743">
    <property type="term" value="F:pyruvate kinase activity"/>
    <property type="evidence" value="ECO:0007669"/>
    <property type="project" value="UniProtKB-UniRule"/>
</dbReference>
<dbReference type="EC" id="2.7.1.40" evidence="5 16"/>
<reference evidence="20" key="1">
    <citation type="submission" date="2020-08" db="EMBL/GenBank/DDBJ databases">
        <title>Genome public.</title>
        <authorList>
            <person name="Liu C."/>
            <person name="Sun Q."/>
        </authorList>
    </citation>
    <scope>NUCLEOTIDE SEQUENCE</scope>
    <source>
        <strain evidence="20">NSJ-50</strain>
    </source>
</reference>
<dbReference type="InterPro" id="IPR036918">
    <property type="entry name" value="Pyrv_Knase_C_sf"/>
</dbReference>
<dbReference type="InterPro" id="IPR040442">
    <property type="entry name" value="Pyrv_kinase-like_dom_sf"/>
</dbReference>
<keyword evidence="14 17" id="KW-0324">Glycolysis</keyword>
<dbReference type="GO" id="GO:0005524">
    <property type="term" value="F:ATP binding"/>
    <property type="evidence" value="ECO:0007669"/>
    <property type="project" value="UniProtKB-KW"/>
</dbReference>
<evidence type="ECO:0000256" key="8">
    <source>
        <dbReference type="ARBA" id="ARBA00022723"/>
    </source>
</evidence>
<comment type="catalytic activity">
    <reaction evidence="17">
        <text>pyruvate + ATP = phosphoenolpyruvate + ADP + H(+)</text>
        <dbReference type="Rhea" id="RHEA:18157"/>
        <dbReference type="ChEBI" id="CHEBI:15361"/>
        <dbReference type="ChEBI" id="CHEBI:15378"/>
        <dbReference type="ChEBI" id="CHEBI:30616"/>
        <dbReference type="ChEBI" id="CHEBI:58702"/>
        <dbReference type="ChEBI" id="CHEBI:456216"/>
        <dbReference type="EC" id="2.7.1.40"/>
    </reaction>
</comment>
<evidence type="ECO:0000256" key="2">
    <source>
        <dbReference type="ARBA" id="ARBA00001958"/>
    </source>
</evidence>
<dbReference type="Gene3D" id="2.40.33.10">
    <property type="entry name" value="PK beta-barrel domain-like"/>
    <property type="match status" value="1"/>
</dbReference>
<dbReference type="InterPro" id="IPR015795">
    <property type="entry name" value="Pyrv_Knase_C"/>
</dbReference>
<evidence type="ECO:0000256" key="5">
    <source>
        <dbReference type="ARBA" id="ARBA00012142"/>
    </source>
</evidence>
<comment type="cofactor">
    <cofactor evidence="1">
        <name>Mg(2+)</name>
        <dbReference type="ChEBI" id="CHEBI:18420"/>
    </cofactor>
</comment>
<accession>A0A926FDQ5</accession>
<evidence type="ECO:0000259" key="19">
    <source>
        <dbReference type="Pfam" id="PF02887"/>
    </source>
</evidence>
<evidence type="ECO:0000256" key="6">
    <source>
        <dbReference type="ARBA" id="ARBA00018587"/>
    </source>
</evidence>
<comment type="similarity">
    <text evidence="4 17">Belongs to the pyruvate kinase family.</text>
</comment>
<evidence type="ECO:0000256" key="9">
    <source>
        <dbReference type="ARBA" id="ARBA00022741"/>
    </source>
</evidence>
<gene>
    <name evidence="20" type="primary">pyk</name>
    <name evidence="20" type="ORF">H8706_08175</name>
</gene>
<dbReference type="SUPFAM" id="SSF50800">
    <property type="entry name" value="PK beta-barrel domain-like"/>
    <property type="match status" value="1"/>
</dbReference>
<feature type="domain" description="Pyruvate kinase C-terminal" evidence="19">
    <location>
        <begin position="357"/>
        <end position="469"/>
    </location>
</feature>
<organism evidence="20 21">
    <name type="scientific">Qingrenia yutianensis</name>
    <dbReference type="NCBI Taxonomy" id="2763676"/>
    <lineage>
        <taxon>Bacteria</taxon>
        <taxon>Bacillati</taxon>
        <taxon>Bacillota</taxon>
        <taxon>Clostridia</taxon>
        <taxon>Eubacteriales</taxon>
        <taxon>Oscillospiraceae</taxon>
        <taxon>Qingrenia</taxon>
    </lineage>
</organism>
<feature type="domain" description="Pyruvate kinase barrel" evidence="18">
    <location>
        <begin position="1"/>
        <end position="323"/>
    </location>
</feature>
<evidence type="ECO:0000256" key="11">
    <source>
        <dbReference type="ARBA" id="ARBA00022840"/>
    </source>
</evidence>
<dbReference type="InterPro" id="IPR015806">
    <property type="entry name" value="Pyrv_Knase_insert_dom_sf"/>
</dbReference>
<evidence type="ECO:0000256" key="17">
    <source>
        <dbReference type="RuleBase" id="RU000504"/>
    </source>
</evidence>
<dbReference type="InterPro" id="IPR015793">
    <property type="entry name" value="Pyrv_Knase_brl"/>
</dbReference>